<dbReference type="Proteomes" id="UP000887116">
    <property type="component" value="Unassembled WGS sequence"/>
</dbReference>
<accession>A0A8X6JB70</accession>
<organism evidence="1 2">
    <name type="scientific">Trichonephila clavata</name>
    <name type="common">Joro spider</name>
    <name type="synonym">Nephila clavata</name>
    <dbReference type="NCBI Taxonomy" id="2740835"/>
    <lineage>
        <taxon>Eukaryota</taxon>
        <taxon>Metazoa</taxon>
        <taxon>Ecdysozoa</taxon>
        <taxon>Arthropoda</taxon>
        <taxon>Chelicerata</taxon>
        <taxon>Arachnida</taxon>
        <taxon>Araneae</taxon>
        <taxon>Araneomorphae</taxon>
        <taxon>Entelegynae</taxon>
        <taxon>Araneoidea</taxon>
        <taxon>Nephilidae</taxon>
        <taxon>Trichonephila</taxon>
    </lineage>
</organism>
<evidence type="ECO:0000313" key="2">
    <source>
        <dbReference type="Proteomes" id="UP000887116"/>
    </source>
</evidence>
<dbReference type="EMBL" id="BMAO01037537">
    <property type="protein sequence ID" value="GFR18458.1"/>
    <property type="molecule type" value="Genomic_DNA"/>
</dbReference>
<name>A0A8X6JB70_TRICU</name>
<evidence type="ECO:0000313" key="1">
    <source>
        <dbReference type="EMBL" id="GFR18458.1"/>
    </source>
</evidence>
<dbReference type="OrthoDB" id="10300485at2759"/>
<proteinExistence type="predicted"/>
<reference evidence="1" key="1">
    <citation type="submission" date="2020-07" db="EMBL/GenBank/DDBJ databases">
        <title>Multicomponent nature underlies the extraordinary mechanical properties of spider dragline silk.</title>
        <authorList>
            <person name="Kono N."/>
            <person name="Nakamura H."/>
            <person name="Mori M."/>
            <person name="Yoshida Y."/>
            <person name="Ohtoshi R."/>
            <person name="Malay A.D."/>
            <person name="Moran D.A.P."/>
            <person name="Tomita M."/>
            <person name="Numata K."/>
            <person name="Arakawa K."/>
        </authorList>
    </citation>
    <scope>NUCLEOTIDE SEQUENCE</scope>
</reference>
<protein>
    <submittedName>
        <fullName evidence="1">Uncharacterized protein</fullName>
    </submittedName>
</protein>
<dbReference type="AlphaFoldDB" id="A0A8X6JB70"/>
<gene>
    <name evidence="1" type="ORF">TNCT_648351</name>
</gene>
<sequence>MREARHFTLNSRLPCNPTASHYLFFSFFPPPCRGGKSSKCATGISIVLRIKLETWDRLEEETMPAFMAVLHDASSGVVFVGFEIFISCAWNRRGQTVSCG</sequence>
<keyword evidence="2" id="KW-1185">Reference proteome</keyword>
<comment type="caution">
    <text evidence="1">The sequence shown here is derived from an EMBL/GenBank/DDBJ whole genome shotgun (WGS) entry which is preliminary data.</text>
</comment>